<protein>
    <submittedName>
        <fullName evidence="4">GNAT family N-acetyltransferase</fullName>
    </submittedName>
</protein>
<proteinExistence type="predicted"/>
<dbReference type="CDD" id="cd04301">
    <property type="entry name" value="NAT_SF"/>
    <property type="match status" value="1"/>
</dbReference>
<keyword evidence="2" id="KW-0012">Acyltransferase</keyword>
<dbReference type="Gene3D" id="3.40.630.30">
    <property type="match status" value="1"/>
</dbReference>
<evidence type="ECO:0000256" key="1">
    <source>
        <dbReference type="ARBA" id="ARBA00022679"/>
    </source>
</evidence>
<keyword evidence="1" id="KW-0808">Transferase</keyword>
<dbReference type="RefSeq" id="WP_344109705.1">
    <property type="nucleotide sequence ID" value="NZ_BAAANE010000003.1"/>
</dbReference>
<accession>A0ABN2F185</accession>
<dbReference type="Pfam" id="PF00583">
    <property type="entry name" value="Acetyltransf_1"/>
    <property type="match status" value="1"/>
</dbReference>
<dbReference type="PROSITE" id="PS51186">
    <property type="entry name" value="GNAT"/>
    <property type="match status" value="1"/>
</dbReference>
<dbReference type="InterPro" id="IPR050832">
    <property type="entry name" value="Bact_Acetyltransf"/>
</dbReference>
<comment type="caution">
    <text evidence="4">The sequence shown here is derived from an EMBL/GenBank/DDBJ whole genome shotgun (WGS) entry which is preliminary data.</text>
</comment>
<feature type="domain" description="N-acetyltransferase" evidence="3">
    <location>
        <begin position="8"/>
        <end position="167"/>
    </location>
</feature>
<evidence type="ECO:0000259" key="3">
    <source>
        <dbReference type="PROSITE" id="PS51186"/>
    </source>
</evidence>
<evidence type="ECO:0000256" key="2">
    <source>
        <dbReference type="ARBA" id="ARBA00023315"/>
    </source>
</evidence>
<dbReference type="Proteomes" id="UP001501319">
    <property type="component" value="Unassembled WGS sequence"/>
</dbReference>
<dbReference type="EMBL" id="BAAANE010000003">
    <property type="protein sequence ID" value="GAA1625960.1"/>
    <property type="molecule type" value="Genomic_DNA"/>
</dbReference>
<sequence length="335" mass="36428">MRLGELAVEVRVVEAGDSPSAFVVLEQVAAEREFPTLMPGDEALVLLTSPPPQYRFSCLSCVEGDEVIGAAWLTWSLAENQHLLVADIAVDAAHRRLGAGSALLDAVRAEGVKGGRSVLLGETFSPYGAEVGPGSAFAAARGFISQYAALHQVLDYPVAGLSEKALEVAPHHRDYTFVTWHGECPAEYVEDFCGMLSLVDEEVPLDELEIEPKRWTPERLRSVEAHRRTQGRFASTTVAVAPGGSLAGYTELTGSPQRSGRLDQRDTLVRPEHRGHRLGLALKITNLQALQARTQAPATIHTWNAEANSPMIAVNNHLGFRPVEHQHVWVNQLAV</sequence>
<reference evidence="4 5" key="1">
    <citation type="journal article" date="2019" name="Int. J. Syst. Evol. Microbiol.">
        <title>The Global Catalogue of Microorganisms (GCM) 10K type strain sequencing project: providing services to taxonomists for standard genome sequencing and annotation.</title>
        <authorList>
            <consortium name="The Broad Institute Genomics Platform"/>
            <consortium name="The Broad Institute Genome Sequencing Center for Infectious Disease"/>
            <person name="Wu L."/>
            <person name="Ma J."/>
        </authorList>
    </citation>
    <scope>NUCLEOTIDE SEQUENCE [LARGE SCALE GENOMIC DNA]</scope>
    <source>
        <strain evidence="4 5">JCM 14306</strain>
    </source>
</reference>
<evidence type="ECO:0000313" key="4">
    <source>
        <dbReference type="EMBL" id="GAA1625960.1"/>
    </source>
</evidence>
<gene>
    <name evidence="4" type="ORF">GCM10009744_12260</name>
</gene>
<dbReference type="InterPro" id="IPR016181">
    <property type="entry name" value="Acyl_CoA_acyltransferase"/>
</dbReference>
<dbReference type="PANTHER" id="PTHR43877">
    <property type="entry name" value="AMINOALKYLPHOSPHONATE N-ACETYLTRANSFERASE-RELATED-RELATED"/>
    <property type="match status" value="1"/>
</dbReference>
<dbReference type="InterPro" id="IPR000182">
    <property type="entry name" value="GNAT_dom"/>
</dbReference>
<evidence type="ECO:0000313" key="5">
    <source>
        <dbReference type="Proteomes" id="UP001501319"/>
    </source>
</evidence>
<name>A0ABN2F185_9ACTN</name>
<dbReference type="SUPFAM" id="SSF55729">
    <property type="entry name" value="Acyl-CoA N-acyltransferases (Nat)"/>
    <property type="match status" value="2"/>
</dbReference>
<keyword evidence="5" id="KW-1185">Reference proteome</keyword>
<organism evidence="4 5">
    <name type="scientific">Kribbella alba</name>
    <dbReference type="NCBI Taxonomy" id="190197"/>
    <lineage>
        <taxon>Bacteria</taxon>
        <taxon>Bacillati</taxon>
        <taxon>Actinomycetota</taxon>
        <taxon>Actinomycetes</taxon>
        <taxon>Propionibacteriales</taxon>
        <taxon>Kribbellaceae</taxon>
        <taxon>Kribbella</taxon>
    </lineage>
</organism>